<evidence type="ECO:0000313" key="9">
    <source>
        <dbReference type="Proteomes" id="UP001519345"/>
    </source>
</evidence>
<comment type="similarity">
    <text evidence="6">Belongs to the methyltransferase superfamily. RsmI family.</text>
</comment>
<dbReference type="InterPro" id="IPR008189">
    <property type="entry name" value="rRNA_ssu_MeTfrase_I"/>
</dbReference>
<accession>A0ABS4IHB1</accession>
<evidence type="ECO:0000256" key="5">
    <source>
        <dbReference type="ARBA" id="ARBA00022691"/>
    </source>
</evidence>
<dbReference type="InterPro" id="IPR014776">
    <property type="entry name" value="4pyrrole_Mease_sub2"/>
</dbReference>
<dbReference type="Gene3D" id="3.30.950.10">
    <property type="entry name" value="Methyltransferase, Cobalt-precorrin-4 Transmethylase, Domain 2"/>
    <property type="match status" value="1"/>
</dbReference>
<dbReference type="GO" id="GO:0032259">
    <property type="term" value="P:methylation"/>
    <property type="evidence" value="ECO:0007669"/>
    <property type="project" value="UniProtKB-KW"/>
</dbReference>
<dbReference type="PANTHER" id="PTHR46111">
    <property type="entry name" value="RIBOSOMAL RNA SMALL SUBUNIT METHYLTRANSFERASE I"/>
    <property type="match status" value="1"/>
</dbReference>
<keyword evidence="2 6" id="KW-0698">rRNA processing</keyword>
<dbReference type="PANTHER" id="PTHR46111:SF1">
    <property type="entry name" value="RIBOSOMAL RNA SMALL SUBUNIT METHYLTRANSFERASE I"/>
    <property type="match status" value="1"/>
</dbReference>
<dbReference type="Pfam" id="PF00590">
    <property type="entry name" value="TP_methylase"/>
    <property type="match status" value="1"/>
</dbReference>
<comment type="caution">
    <text evidence="8">The sequence shown here is derived from an EMBL/GenBank/DDBJ whole genome shotgun (WGS) entry which is preliminary data.</text>
</comment>
<keyword evidence="9" id="KW-1185">Reference proteome</keyword>
<dbReference type="NCBIfam" id="TIGR00096">
    <property type="entry name" value="16S rRNA (cytidine(1402)-2'-O)-methyltransferase"/>
    <property type="match status" value="1"/>
</dbReference>
<keyword evidence="5 6" id="KW-0949">S-adenosyl-L-methionine</keyword>
<keyword evidence="3 6" id="KW-0489">Methyltransferase</keyword>
<comment type="function">
    <text evidence="6">Catalyzes the 2'-O-methylation of the ribose of cytidine 1402 (C1402) in 16S rRNA.</text>
</comment>
<evidence type="ECO:0000256" key="2">
    <source>
        <dbReference type="ARBA" id="ARBA00022552"/>
    </source>
</evidence>
<feature type="domain" description="Tetrapyrrole methylase" evidence="7">
    <location>
        <begin position="15"/>
        <end position="213"/>
    </location>
</feature>
<dbReference type="Gene3D" id="3.40.1010.10">
    <property type="entry name" value="Cobalt-precorrin-4 Transmethylase, Domain 1"/>
    <property type="match status" value="1"/>
</dbReference>
<gene>
    <name evidence="6" type="primary">rsmI</name>
    <name evidence="8" type="ORF">J2Z83_002457</name>
</gene>
<dbReference type="HAMAP" id="MF_01877">
    <property type="entry name" value="16SrRNA_methyltr_I"/>
    <property type="match status" value="1"/>
</dbReference>
<dbReference type="EMBL" id="JAGGKX010000012">
    <property type="protein sequence ID" value="MBP1970339.1"/>
    <property type="molecule type" value="Genomic_DNA"/>
</dbReference>
<comment type="catalytic activity">
    <reaction evidence="6">
        <text>cytidine(1402) in 16S rRNA + S-adenosyl-L-methionine = 2'-O-methylcytidine(1402) in 16S rRNA + S-adenosyl-L-homocysteine + H(+)</text>
        <dbReference type="Rhea" id="RHEA:42924"/>
        <dbReference type="Rhea" id="RHEA-COMP:10285"/>
        <dbReference type="Rhea" id="RHEA-COMP:10286"/>
        <dbReference type="ChEBI" id="CHEBI:15378"/>
        <dbReference type="ChEBI" id="CHEBI:57856"/>
        <dbReference type="ChEBI" id="CHEBI:59789"/>
        <dbReference type="ChEBI" id="CHEBI:74495"/>
        <dbReference type="ChEBI" id="CHEBI:82748"/>
        <dbReference type="EC" id="2.1.1.198"/>
    </reaction>
</comment>
<name>A0ABS4IHB1_9BACI</name>
<dbReference type="CDD" id="cd11648">
    <property type="entry name" value="RsmI"/>
    <property type="match status" value="1"/>
</dbReference>
<evidence type="ECO:0000313" key="8">
    <source>
        <dbReference type="EMBL" id="MBP1970339.1"/>
    </source>
</evidence>
<dbReference type="SUPFAM" id="SSF53790">
    <property type="entry name" value="Tetrapyrrole methylase"/>
    <property type="match status" value="1"/>
</dbReference>
<dbReference type="EC" id="2.1.1.198" evidence="6"/>
<dbReference type="PROSITE" id="PS01296">
    <property type="entry name" value="RSMI"/>
    <property type="match status" value="1"/>
</dbReference>
<proteinExistence type="inferred from homology"/>
<comment type="subcellular location">
    <subcellularLocation>
        <location evidence="6">Cytoplasm</location>
    </subcellularLocation>
</comment>
<dbReference type="InterPro" id="IPR035996">
    <property type="entry name" value="4pyrrol_Methylase_sf"/>
</dbReference>
<dbReference type="InterPro" id="IPR000878">
    <property type="entry name" value="4pyrrol_Mease"/>
</dbReference>
<keyword evidence="1 6" id="KW-0963">Cytoplasm</keyword>
<dbReference type="InterPro" id="IPR018063">
    <property type="entry name" value="SAM_MeTrfase_RsmI_CS"/>
</dbReference>
<reference evidence="8 9" key="1">
    <citation type="submission" date="2021-03" db="EMBL/GenBank/DDBJ databases">
        <title>Genomic Encyclopedia of Type Strains, Phase IV (KMG-IV): sequencing the most valuable type-strain genomes for metagenomic binning, comparative biology and taxonomic classification.</title>
        <authorList>
            <person name="Goeker M."/>
        </authorList>
    </citation>
    <scope>NUCLEOTIDE SEQUENCE [LARGE SCALE GENOMIC DNA]</scope>
    <source>
        <strain evidence="8 9">DSM 25609</strain>
    </source>
</reference>
<evidence type="ECO:0000256" key="1">
    <source>
        <dbReference type="ARBA" id="ARBA00022490"/>
    </source>
</evidence>
<dbReference type="PIRSF" id="PIRSF005917">
    <property type="entry name" value="MTase_YraL"/>
    <property type="match status" value="1"/>
</dbReference>
<dbReference type="RefSeq" id="WP_209463476.1">
    <property type="nucleotide sequence ID" value="NZ_CP110224.1"/>
</dbReference>
<dbReference type="GO" id="GO:0008168">
    <property type="term" value="F:methyltransferase activity"/>
    <property type="evidence" value="ECO:0007669"/>
    <property type="project" value="UniProtKB-KW"/>
</dbReference>
<evidence type="ECO:0000259" key="7">
    <source>
        <dbReference type="Pfam" id="PF00590"/>
    </source>
</evidence>
<evidence type="ECO:0000256" key="4">
    <source>
        <dbReference type="ARBA" id="ARBA00022679"/>
    </source>
</evidence>
<organism evidence="8 9">
    <name type="scientific">Virgibacillus natechei</name>
    <dbReference type="NCBI Taxonomy" id="1216297"/>
    <lineage>
        <taxon>Bacteria</taxon>
        <taxon>Bacillati</taxon>
        <taxon>Bacillota</taxon>
        <taxon>Bacilli</taxon>
        <taxon>Bacillales</taxon>
        <taxon>Bacillaceae</taxon>
        <taxon>Virgibacillus</taxon>
    </lineage>
</organism>
<evidence type="ECO:0000256" key="6">
    <source>
        <dbReference type="HAMAP-Rule" id="MF_01877"/>
    </source>
</evidence>
<sequence length="291" mass="32750">MDIQKSFDDEAKGAIYVVPTPIGNLEDITFRALKILGSVSIIAAEDTRNTKNLLNHFEITTSLISYHEHNKMAREDQLLERVENGESVAIVSDAGMPAISDPGYELVQAATSRGQSVVVLPGANAALCALVGSGLSTDTFYFYGFLPRKKKEKIEALNQMKAFQATLLFYESPYRLKDTLKEMLEQLGNRQIVIARELTKRFEEYARGTVEELISWAEGRELKGEFCIVLEGNPEQLEPDTALWWSHLSVTEHVNHYIEERHLSSKEAIKQASVDRKMPKRAVYQAFHVGT</sequence>
<dbReference type="Proteomes" id="UP001519345">
    <property type="component" value="Unassembled WGS sequence"/>
</dbReference>
<dbReference type="InterPro" id="IPR014777">
    <property type="entry name" value="4pyrrole_Mease_sub1"/>
</dbReference>
<keyword evidence="4 6" id="KW-0808">Transferase</keyword>
<protein>
    <recommendedName>
        <fullName evidence="6">Ribosomal RNA small subunit methyltransferase I</fullName>
        <ecNumber evidence="6">2.1.1.198</ecNumber>
    </recommendedName>
    <alternativeName>
        <fullName evidence="6">16S rRNA 2'-O-ribose C1402 methyltransferase</fullName>
    </alternativeName>
    <alternativeName>
        <fullName evidence="6">rRNA (cytidine-2'-O-)-methyltransferase RsmI</fullName>
    </alternativeName>
</protein>
<evidence type="ECO:0000256" key="3">
    <source>
        <dbReference type="ARBA" id="ARBA00022603"/>
    </source>
</evidence>